<dbReference type="OrthoDB" id="6426167at2759"/>
<proteinExistence type="predicted"/>
<name>A0A8X7C890_9ARAC</name>
<dbReference type="AlphaFoldDB" id="A0A8X7C890"/>
<dbReference type="InterPro" id="IPR002347">
    <property type="entry name" value="SDR_fam"/>
</dbReference>
<comment type="caution">
    <text evidence="1">The sequence shown here is derived from an EMBL/GenBank/DDBJ whole genome shotgun (WGS) entry which is preliminary data.</text>
</comment>
<dbReference type="GO" id="GO:0016491">
    <property type="term" value="F:oxidoreductase activity"/>
    <property type="evidence" value="ECO:0007669"/>
    <property type="project" value="TreeGrafter"/>
</dbReference>
<protein>
    <submittedName>
        <fullName evidence="1">Estradiol 17-beta-dehydrogenase 2</fullName>
    </submittedName>
</protein>
<evidence type="ECO:0000313" key="2">
    <source>
        <dbReference type="Proteomes" id="UP000886998"/>
    </source>
</evidence>
<dbReference type="PANTHER" id="PTHR43313">
    <property type="entry name" value="SHORT-CHAIN DEHYDROGENASE/REDUCTASE FAMILY 9C"/>
    <property type="match status" value="1"/>
</dbReference>
<dbReference type="GO" id="GO:0008202">
    <property type="term" value="P:steroid metabolic process"/>
    <property type="evidence" value="ECO:0007669"/>
    <property type="project" value="TreeGrafter"/>
</dbReference>
<evidence type="ECO:0000313" key="1">
    <source>
        <dbReference type="EMBL" id="GFY56987.1"/>
    </source>
</evidence>
<dbReference type="Proteomes" id="UP000886998">
    <property type="component" value="Unassembled WGS sequence"/>
</dbReference>
<dbReference type="PANTHER" id="PTHR43313:SF36">
    <property type="entry name" value="D-BETA-HYDROXYBUTYRATE DEHYDROGENASE, MITOCHONDRIAL"/>
    <property type="match status" value="1"/>
</dbReference>
<sequence length="198" mass="22596">MDDIKYTLDVNTLGPIRMIKEFLPLLKKSKGRIVNVTSLAGVITFPFITPYTISKYAAVGLAESLKQELDVWGIKVVSIEPELFQTGMSSSENVDRELGTSYKKFEKSLKDDYEDPIKYFTKLKQIVLYFASPKVSAVVDDLESAVSLAYPDNTYKCRRNGFARFIVFCFEVLPRTWQLNISKVIVRVLFPMPVKSER</sequence>
<organism evidence="1 2">
    <name type="scientific">Trichonephila inaurata madagascariensis</name>
    <dbReference type="NCBI Taxonomy" id="2747483"/>
    <lineage>
        <taxon>Eukaryota</taxon>
        <taxon>Metazoa</taxon>
        <taxon>Ecdysozoa</taxon>
        <taxon>Arthropoda</taxon>
        <taxon>Chelicerata</taxon>
        <taxon>Arachnida</taxon>
        <taxon>Araneae</taxon>
        <taxon>Araneomorphae</taxon>
        <taxon>Entelegynae</taxon>
        <taxon>Araneoidea</taxon>
        <taxon>Nephilidae</taxon>
        <taxon>Trichonephila</taxon>
        <taxon>Trichonephila inaurata</taxon>
    </lineage>
</organism>
<dbReference type="EMBL" id="BMAV01011254">
    <property type="protein sequence ID" value="GFY56987.1"/>
    <property type="molecule type" value="Genomic_DNA"/>
</dbReference>
<dbReference type="InterPro" id="IPR036291">
    <property type="entry name" value="NAD(P)-bd_dom_sf"/>
</dbReference>
<dbReference type="PRINTS" id="PR00081">
    <property type="entry name" value="GDHRDH"/>
</dbReference>
<dbReference type="Pfam" id="PF00106">
    <property type="entry name" value="adh_short"/>
    <property type="match status" value="1"/>
</dbReference>
<accession>A0A8X7C890</accession>
<gene>
    <name evidence="1" type="primary">Hsd17b2</name>
    <name evidence="1" type="ORF">TNIN_105441</name>
</gene>
<reference evidence="1" key="1">
    <citation type="submission" date="2020-08" db="EMBL/GenBank/DDBJ databases">
        <title>Multicomponent nature underlies the extraordinary mechanical properties of spider dragline silk.</title>
        <authorList>
            <person name="Kono N."/>
            <person name="Nakamura H."/>
            <person name="Mori M."/>
            <person name="Yoshida Y."/>
            <person name="Ohtoshi R."/>
            <person name="Malay A.D."/>
            <person name="Moran D.A.P."/>
            <person name="Tomita M."/>
            <person name="Numata K."/>
            <person name="Arakawa K."/>
        </authorList>
    </citation>
    <scope>NUCLEOTIDE SEQUENCE</scope>
</reference>
<dbReference type="SUPFAM" id="SSF51735">
    <property type="entry name" value="NAD(P)-binding Rossmann-fold domains"/>
    <property type="match status" value="1"/>
</dbReference>
<dbReference type="Gene3D" id="3.40.50.720">
    <property type="entry name" value="NAD(P)-binding Rossmann-like Domain"/>
    <property type="match status" value="1"/>
</dbReference>
<keyword evidence="2" id="KW-1185">Reference proteome</keyword>